<keyword evidence="10 15" id="KW-0518">Myosin</keyword>
<evidence type="ECO:0000256" key="16">
    <source>
        <dbReference type="SAM" id="MobiDB-lite"/>
    </source>
</evidence>
<evidence type="ECO:0000256" key="13">
    <source>
        <dbReference type="ARBA" id="ARBA00023180"/>
    </source>
</evidence>
<dbReference type="InterPro" id="IPR004835">
    <property type="entry name" value="Chitin_synth"/>
</dbReference>
<dbReference type="SMART" id="SM00242">
    <property type="entry name" value="MYSc"/>
    <property type="match status" value="1"/>
</dbReference>
<feature type="transmembrane region" description="Helical" evidence="17">
    <location>
        <begin position="1459"/>
        <end position="1485"/>
    </location>
</feature>
<evidence type="ECO:0000256" key="7">
    <source>
        <dbReference type="ARBA" id="ARBA00022741"/>
    </source>
</evidence>
<protein>
    <recommendedName>
        <fullName evidence="2">chitin synthase</fullName>
        <ecNumber evidence="2">2.4.1.16</ecNumber>
    </recommendedName>
</protein>
<dbReference type="Pfam" id="PF00173">
    <property type="entry name" value="Cyt-b5"/>
    <property type="match status" value="1"/>
</dbReference>
<feature type="compositionally biased region" description="Polar residues" evidence="16">
    <location>
        <begin position="717"/>
        <end position="728"/>
    </location>
</feature>
<dbReference type="InterPro" id="IPR001199">
    <property type="entry name" value="Cyt_B5-like_heme/steroid-bd"/>
</dbReference>
<feature type="compositionally biased region" description="Low complexity" evidence="16">
    <location>
        <begin position="1661"/>
        <end position="1674"/>
    </location>
</feature>
<dbReference type="GO" id="GO:0003774">
    <property type="term" value="F:cytoskeletal motor activity"/>
    <property type="evidence" value="ECO:0007669"/>
    <property type="project" value="UniProtKB-UniRule"/>
</dbReference>
<evidence type="ECO:0000256" key="15">
    <source>
        <dbReference type="PROSITE-ProRule" id="PRU00782"/>
    </source>
</evidence>
<keyword evidence="11 17" id="KW-0472">Membrane</keyword>
<evidence type="ECO:0000256" key="2">
    <source>
        <dbReference type="ARBA" id="ARBA00012543"/>
    </source>
</evidence>
<feature type="binding site" evidence="15">
    <location>
        <begin position="132"/>
        <end position="139"/>
    </location>
    <ligand>
        <name>ATP</name>
        <dbReference type="ChEBI" id="CHEBI:30616"/>
    </ligand>
</feature>
<dbReference type="CDD" id="cd04190">
    <property type="entry name" value="Chitin_synth_C"/>
    <property type="match status" value="1"/>
</dbReference>
<feature type="transmembrane region" description="Helical" evidence="17">
    <location>
        <begin position="1070"/>
        <end position="1089"/>
    </location>
</feature>
<dbReference type="GO" id="GO:0031505">
    <property type="term" value="P:fungal-type cell wall organization"/>
    <property type="evidence" value="ECO:0007669"/>
    <property type="project" value="TreeGrafter"/>
</dbReference>
<evidence type="ECO:0000256" key="8">
    <source>
        <dbReference type="ARBA" id="ARBA00022840"/>
    </source>
</evidence>
<feature type="region of interest" description="Disordered" evidence="16">
    <location>
        <begin position="765"/>
        <end position="791"/>
    </location>
</feature>
<name>A0A9N9FQN5_9GLOM</name>
<evidence type="ECO:0000259" key="18">
    <source>
        <dbReference type="PROSITE" id="PS51456"/>
    </source>
</evidence>
<evidence type="ECO:0000256" key="12">
    <source>
        <dbReference type="ARBA" id="ARBA00023175"/>
    </source>
</evidence>
<dbReference type="GO" id="GO:0030428">
    <property type="term" value="C:cell septum"/>
    <property type="evidence" value="ECO:0007669"/>
    <property type="project" value="TreeGrafter"/>
</dbReference>
<evidence type="ECO:0000256" key="9">
    <source>
        <dbReference type="ARBA" id="ARBA00022989"/>
    </source>
</evidence>
<keyword evidence="14 15" id="KW-0009">Actin-binding</keyword>
<dbReference type="PRINTS" id="PR00193">
    <property type="entry name" value="MYOSINHEAVY"/>
</dbReference>
<comment type="caution">
    <text evidence="19">The sequence shown here is derived from an EMBL/GenBank/DDBJ whole genome shotgun (WGS) entry which is preliminary data.</text>
</comment>
<dbReference type="InterPro" id="IPR027417">
    <property type="entry name" value="P-loop_NTPase"/>
</dbReference>
<dbReference type="InterPro" id="IPR036037">
    <property type="entry name" value="MYSc_Myo17"/>
</dbReference>
<dbReference type="InterPro" id="IPR029044">
    <property type="entry name" value="Nucleotide-diphossugar_trans"/>
</dbReference>
<gene>
    <name evidence="19" type="ORF">DEBURN_LOCUS7032</name>
</gene>
<comment type="similarity">
    <text evidence="15">Belongs to the TRAFAC class myosin-kinesin ATPase superfamily. Myosin family.</text>
</comment>
<keyword evidence="4" id="KW-0328">Glycosyltransferase</keyword>
<dbReference type="Gene3D" id="1.10.10.820">
    <property type="match status" value="1"/>
</dbReference>
<dbReference type="SUPFAM" id="SSF53448">
    <property type="entry name" value="Nucleotide-diphospho-sugar transferases"/>
    <property type="match status" value="1"/>
</dbReference>
<dbReference type="Gene3D" id="1.20.120.720">
    <property type="entry name" value="Myosin VI head, motor domain, U50 subdomain"/>
    <property type="match status" value="1"/>
</dbReference>
<keyword evidence="20" id="KW-1185">Reference proteome</keyword>
<dbReference type="GO" id="GO:0005524">
    <property type="term" value="F:ATP binding"/>
    <property type="evidence" value="ECO:0007669"/>
    <property type="project" value="UniProtKB-UniRule"/>
</dbReference>
<feature type="region of interest" description="Disordered" evidence="16">
    <location>
        <begin position="702"/>
        <end position="746"/>
    </location>
</feature>
<feature type="compositionally biased region" description="Gly residues" evidence="16">
    <location>
        <begin position="1625"/>
        <end position="1636"/>
    </location>
</feature>
<reference evidence="19" key="1">
    <citation type="submission" date="2021-06" db="EMBL/GenBank/DDBJ databases">
        <authorList>
            <person name="Kallberg Y."/>
            <person name="Tangrot J."/>
            <person name="Rosling A."/>
        </authorList>
    </citation>
    <scope>NUCLEOTIDE SEQUENCE</scope>
    <source>
        <strain evidence="19">AZ414A</strain>
    </source>
</reference>
<evidence type="ECO:0000313" key="20">
    <source>
        <dbReference type="Proteomes" id="UP000789706"/>
    </source>
</evidence>
<evidence type="ECO:0000313" key="19">
    <source>
        <dbReference type="EMBL" id="CAG8549614.1"/>
    </source>
</evidence>
<sequence length="1702" mass="193846">MGRNKKTRSSVPVGAGGALPPMDDKVDLIQLLSTITSPTEDDVLNLLYARFKSDLPYTRLNASSLVVVNPNKPLESMNDASAKEYAEHWYKDSTANIDNPAKNLQPHIYEFAAKIYLHMRRSAEDQSVIFSGITGSGKTATQGHLLSQLLLLSTHTKKEAKIANQIQNVQIILEAFGNSKTVQNINASRFGKYLELQFNERGRIVGSKALTYCFDRSRVTEIPQDERSYHVFYYLLAGATQEERSSAHLQDPQHYNYLSQSKCYRIPEVDDSIQMEDLRGALKTLGFKSKVVNQIWQILSVILLLGNIEFTNPGKAKDEAANIKNRHVLDMAAQYLGVPAFKLEQTLTFKSKYIGKELCTVVLNAELATEQRDALSRALYSILFTWIVEHINSKLDQSDEPPNFISLLDQPGPQNFSKNSFEQFCLNFVTEELENYVLKQIFDDNSGFNLEITNDGINLPQIETMDNSGCVELLRGDSNIINTTKSSNQPGGLISILDLESAKIQSGIGANDSKLLRAFGINHFTGQVIYSIDNFIDKNNDNLSTDFIDLFKETHNSFILKLFSGPALAIENHPKNERTVVVAQLPNKPFRSPMTQLHGTLNQLIGTLSQTRLWNIFQIRPNDVNEPDIFDNKRVKTQIRNLVIPDIITRKRIEYTSSYTFEEFINRNDFAIGAREIFLSDNNWKILEDQLRTIEREERVKAKLRDDESLSGENRGIGNTQNASSAASSVDRLLPKNNNNDGVDYTGSEVGYYDSYAESEDDYFSQAGHDDEEGNMWEGGDRKGSNDGDINEDKGIHEEIEELPTTKIRRWWVVFVWLCTWWIPSFLLNWIVYSTTDVSYHTGDDDFWVSVRGVVYDLSKFHLTNHAKASAQQAGLAEMEPYGGKDVSTSIPIPLNQPETCVSLVGTSDFFVDHLNDTDNFFKHSSGTNAQFTSLKDIRWYWNNFLPTMELYKKAELVYDKKDIEAQGTAGRKWAIINDKVYDLTDYFQAHDTYSQPTPPTQEGVRNYHYLNSDIETLFEKRSGQDITKQIFSSQISAQDRYTNLLCLNSAFYVGKLDFRKSFRCVFNNYILLAAACLMASVILVKFLAALQLGSRRKPEDHDKFVICQVPCYTEGEESLKRTMDSLAALNYDDKRKLLFFIADGMIVGSGNDRPTPRIVLDILGVDPKIDPEPLRFKSIGEGAQQLNYGKVYSGLYEYEGHVVPYLVVVKVGKPSEKSKPGNRGKRDSQIILMKFLNKVHFEDEMTPLELEIYHQMKNVIGVNPSFYEYVLMVDADTEVLPDALNRMISCMLHDGRVIGICGETTLVNEEGSWTTMIQVYEYYISHHLAKAFESLFGSVTCLPGCFCMYRIRTPIKSSPLIISNSVIDNYSENHVDTLHKKNLLSLGEDRYLTTLMMKHFPQYKMTFTPDAKCRTAAPDRWSVLLSQRRRWINSTIHNLMELMFLSEMCGVCCFSMRFVVFIDLFGTLILPSTTIYIVYLIWAVASERQALPTIALIMLAAVYGLQAIIFILKQQWQHIGWMIIYLLAFPLFSFFIPIYSFWHFDDFSWGNTRVVVGEKGKKQIITAGEEKFDESMITKKKWADYEQEIWEGTTAESHDSKHSEVSRYSYKSNRSNNRFETGSQYGGSNYGGSQYGGSQNQDYFRDTHLSPNDRGRQRSRSPVPRYSPSEPRSSRVVKILMEIRIILNNANLMNITKKQGK</sequence>
<keyword evidence="9 17" id="KW-1133">Transmembrane helix</keyword>
<evidence type="ECO:0000256" key="4">
    <source>
        <dbReference type="ARBA" id="ARBA00022676"/>
    </source>
</evidence>
<dbReference type="Pfam" id="PF00063">
    <property type="entry name" value="Myosin_head"/>
    <property type="match status" value="1"/>
</dbReference>
<dbReference type="Pfam" id="PF03142">
    <property type="entry name" value="Chitin_synth_2"/>
    <property type="match status" value="1"/>
</dbReference>
<evidence type="ECO:0000256" key="5">
    <source>
        <dbReference type="ARBA" id="ARBA00022679"/>
    </source>
</evidence>
<evidence type="ECO:0000256" key="14">
    <source>
        <dbReference type="ARBA" id="ARBA00023203"/>
    </source>
</evidence>
<dbReference type="GO" id="GO:0004100">
    <property type="term" value="F:chitin synthase activity"/>
    <property type="evidence" value="ECO:0007669"/>
    <property type="project" value="UniProtKB-EC"/>
</dbReference>
<dbReference type="FunFam" id="1.10.10.820:FF:000001">
    <property type="entry name" value="Myosin heavy chain"/>
    <property type="match status" value="1"/>
</dbReference>
<keyword evidence="8 15" id="KW-0067">ATP-binding</keyword>
<dbReference type="PROSITE" id="PS51456">
    <property type="entry name" value="MYOSIN_MOTOR"/>
    <property type="match status" value="1"/>
</dbReference>
<keyword evidence="12 15" id="KW-0505">Motor protein</keyword>
<dbReference type="EMBL" id="CAJVPK010000792">
    <property type="protein sequence ID" value="CAG8549614.1"/>
    <property type="molecule type" value="Genomic_DNA"/>
</dbReference>
<proteinExistence type="inferred from homology"/>
<dbReference type="InterPro" id="IPR001609">
    <property type="entry name" value="Myosin_head_motor_dom-like"/>
</dbReference>
<feature type="transmembrane region" description="Helical" evidence="17">
    <location>
        <begin position="811"/>
        <end position="833"/>
    </location>
</feature>
<organism evidence="19 20">
    <name type="scientific">Diversispora eburnea</name>
    <dbReference type="NCBI Taxonomy" id="1213867"/>
    <lineage>
        <taxon>Eukaryota</taxon>
        <taxon>Fungi</taxon>
        <taxon>Fungi incertae sedis</taxon>
        <taxon>Mucoromycota</taxon>
        <taxon>Glomeromycotina</taxon>
        <taxon>Glomeromycetes</taxon>
        <taxon>Diversisporales</taxon>
        <taxon>Diversisporaceae</taxon>
        <taxon>Diversispora</taxon>
    </lineage>
</organism>
<dbReference type="Gene3D" id="3.10.120.10">
    <property type="entry name" value="Cytochrome b5-like heme/steroid binding domain"/>
    <property type="match status" value="2"/>
</dbReference>
<dbReference type="GO" id="GO:0003779">
    <property type="term" value="F:actin binding"/>
    <property type="evidence" value="ECO:0007669"/>
    <property type="project" value="UniProtKB-KW"/>
</dbReference>
<feature type="transmembrane region" description="Helical" evidence="17">
    <location>
        <begin position="1491"/>
        <end position="1513"/>
    </location>
</feature>
<dbReference type="Gene3D" id="3.40.850.10">
    <property type="entry name" value="Kinesin motor domain"/>
    <property type="match status" value="1"/>
</dbReference>
<dbReference type="SUPFAM" id="SSF55856">
    <property type="entry name" value="Cytochrome b5-like heme/steroid binding domain"/>
    <property type="match status" value="2"/>
</dbReference>
<keyword evidence="6 17" id="KW-0812">Transmembrane</keyword>
<dbReference type="SUPFAM" id="SSF52540">
    <property type="entry name" value="P-loop containing nucleoside triphosphate hydrolases"/>
    <property type="match status" value="1"/>
</dbReference>
<dbReference type="GO" id="GO:0005886">
    <property type="term" value="C:plasma membrane"/>
    <property type="evidence" value="ECO:0007669"/>
    <property type="project" value="UniProtKB-SubCell"/>
</dbReference>
<feature type="transmembrane region" description="Helical" evidence="17">
    <location>
        <begin position="1520"/>
        <end position="1543"/>
    </location>
</feature>
<accession>A0A9N9FQN5</accession>
<keyword evidence="13" id="KW-0325">Glycoprotein</keyword>
<comment type="subcellular location">
    <subcellularLocation>
        <location evidence="1">Cell membrane</location>
        <topology evidence="1">Multi-pass membrane protein</topology>
    </subcellularLocation>
</comment>
<dbReference type="PANTHER" id="PTHR22914:SF13">
    <property type="entry name" value="CHITIN SYNTHASE"/>
    <property type="match status" value="1"/>
</dbReference>
<evidence type="ECO:0000256" key="1">
    <source>
        <dbReference type="ARBA" id="ARBA00004651"/>
    </source>
</evidence>
<evidence type="ECO:0000256" key="10">
    <source>
        <dbReference type="ARBA" id="ARBA00023123"/>
    </source>
</evidence>
<feature type="region of interest" description="Disordered" evidence="16">
    <location>
        <begin position="1616"/>
        <end position="1674"/>
    </location>
</feature>
<feature type="domain" description="Myosin motor" evidence="18">
    <location>
        <begin position="27"/>
        <end position="667"/>
    </location>
</feature>
<dbReference type="Gene3D" id="3.90.550.10">
    <property type="entry name" value="Spore Coat Polysaccharide Biosynthesis Protein SpsA, Chain A"/>
    <property type="match status" value="1"/>
</dbReference>
<dbReference type="Gene3D" id="1.20.58.530">
    <property type="match status" value="1"/>
</dbReference>
<dbReference type="GO" id="GO:0016459">
    <property type="term" value="C:myosin complex"/>
    <property type="evidence" value="ECO:0007669"/>
    <property type="project" value="UniProtKB-KW"/>
</dbReference>
<evidence type="ECO:0000256" key="11">
    <source>
        <dbReference type="ARBA" id="ARBA00023136"/>
    </source>
</evidence>
<feature type="compositionally biased region" description="Basic and acidic residues" evidence="16">
    <location>
        <begin position="779"/>
        <end position="791"/>
    </location>
</feature>
<dbReference type="OrthoDB" id="370884at2759"/>
<dbReference type="InterPro" id="IPR036400">
    <property type="entry name" value="Cyt_B5-like_heme/steroid_sf"/>
</dbReference>
<evidence type="ECO:0000256" key="6">
    <source>
        <dbReference type="ARBA" id="ARBA00022692"/>
    </source>
</evidence>
<feature type="compositionally biased region" description="Basic and acidic residues" evidence="16">
    <location>
        <begin position="1644"/>
        <end position="1657"/>
    </location>
</feature>
<dbReference type="Proteomes" id="UP000789706">
    <property type="component" value="Unassembled WGS sequence"/>
</dbReference>
<keyword evidence="3" id="KW-1003">Cell membrane</keyword>
<dbReference type="GO" id="GO:0006031">
    <property type="term" value="P:chitin biosynthetic process"/>
    <property type="evidence" value="ECO:0007669"/>
    <property type="project" value="TreeGrafter"/>
</dbReference>
<dbReference type="PANTHER" id="PTHR22914">
    <property type="entry name" value="CHITIN SYNTHASE"/>
    <property type="match status" value="1"/>
</dbReference>
<dbReference type="InterPro" id="IPR036961">
    <property type="entry name" value="Kinesin_motor_dom_sf"/>
</dbReference>
<evidence type="ECO:0000256" key="17">
    <source>
        <dbReference type="SAM" id="Phobius"/>
    </source>
</evidence>
<feature type="region of interest" description="Actin-binding" evidence="15">
    <location>
        <begin position="601"/>
        <end position="623"/>
    </location>
</feature>
<dbReference type="EC" id="2.4.1.16" evidence="2"/>
<keyword evidence="7 15" id="KW-0547">Nucleotide-binding</keyword>
<evidence type="ECO:0000256" key="3">
    <source>
        <dbReference type="ARBA" id="ARBA00022475"/>
    </source>
</evidence>
<dbReference type="SMART" id="SM01117">
    <property type="entry name" value="Cyt-b5"/>
    <property type="match status" value="2"/>
</dbReference>
<keyword evidence="5" id="KW-0808">Transferase</keyword>
<dbReference type="CDD" id="cd14879">
    <property type="entry name" value="MYSc_Myo17"/>
    <property type="match status" value="1"/>
</dbReference>